<feature type="region of interest" description="Disordered" evidence="1">
    <location>
        <begin position="13"/>
        <end position="32"/>
    </location>
</feature>
<keyword evidence="2" id="KW-0812">Transmembrane</keyword>
<sequence>MHRRATFTAALRQLAPPHTSMSSSPPHTTATSWTHAMTSQLLLPSFPDDHATASTSRARHHAPTSPSFLVSIVACRRPLRHQRLDASALPSSSLLCAFRRSASQTTLQARSPPWTPSTFRGSGNGRHYRSTTLGLHDLLVSLRHFWSDCRDRRRRLNLGASGALYTLIAAATGCQWIYLCFYRSKLRAQYKLPESPCCDCCVHFWCESCALCQEYRELQARGFDMTIG</sequence>
<evidence type="ECO:0000313" key="4">
    <source>
        <dbReference type="Proteomes" id="UP000734854"/>
    </source>
</evidence>
<organism evidence="3 4">
    <name type="scientific">Zingiber officinale</name>
    <name type="common">Ginger</name>
    <name type="synonym">Amomum zingiber</name>
    <dbReference type="NCBI Taxonomy" id="94328"/>
    <lineage>
        <taxon>Eukaryota</taxon>
        <taxon>Viridiplantae</taxon>
        <taxon>Streptophyta</taxon>
        <taxon>Embryophyta</taxon>
        <taxon>Tracheophyta</taxon>
        <taxon>Spermatophyta</taxon>
        <taxon>Magnoliopsida</taxon>
        <taxon>Liliopsida</taxon>
        <taxon>Zingiberales</taxon>
        <taxon>Zingiberaceae</taxon>
        <taxon>Zingiber</taxon>
    </lineage>
</organism>
<feature type="transmembrane region" description="Helical" evidence="2">
    <location>
        <begin position="162"/>
        <end position="181"/>
    </location>
</feature>
<evidence type="ECO:0000256" key="2">
    <source>
        <dbReference type="SAM" id="Phobius"/>
    </source>
</evidence>
<dbReference type="InterPro" id="IPR006461">
    <property type="entry name" value="PLAC_motif_containing"/>
</dbReference>
<dbReference type="NCBIfam" id="TIGR01571">
    <property type="entry name" value="A_thal_Cys_rich"/>
    <property type="match status" value="1"/>
</dbReference>
<dbReference type="PANTHER" id="PTHR15907">
    <property type="entry name" value="DUF614 FAMILY PROTEIN-RELATED"/>
    <property type="match status" value="1"/>
</dbReference>
<dbReference type="EMBL" id="JACMSC010000011">
    <property type="protein sequence ID" value="KAG6498544.1"/>
    <property type="molecule type" value="Genomic_DNA"/>
</dbReference>
<keyword evidence="2" id="KW-1133">Transmembrane helix</keyword>
<feature type="compositionally biased region" description="Low complexity" evidence="1">
    <location>
        <begin position="15"/>
        <end position="32"/>
    </location>
</feature>
<evidence type="ECO:0000256" key="1">
    <source>
        <dbReference type="SAM" id="MobiDB-lite"/>
    </source>
</evidence>
<evidence type="ECO:0000313" key="3">
    <source>
        <dbReference type="EMBL" id="KAG6498544.1"/>
    </source>
</evidence>
<keyword evidence="4" id="KW-1185">Reference proteome</keyword>
<protein>
    <submittedName>
        <fullName evidence="3">Uncharacterized protein</fullName>
    </submittedName>
</protein>
<dbReference type="Proteomes" id="UP000734854">
    <property type="component" value="Unassembled WGS sequence"/>
</dbReference>
<accession>A0A8J5G9N6</accession>
<reference evidence="3 4" key="1">
    <citation type="submission" date="2020-08" db="EMBL/GenBank/DDBJ databases">
        <title>Plant Genome Project.</title>
        <authorList>
            <person name="Zhang R.-G."/>
        </authorList>
    </citation>
    <scope>NUCLEOTIDE SEQUENCE [LARGE SCALE GENOMIC DNA]</scope>
    <source>
        <tissue evidence="3">Rhizome</tissue>
    </source>
</reference>
<proteinExistence type="predicted"/>
<comment type="caution">
    <text evidence="3">The sequence shown here is derived from an EMBL/GenBank/DDBJ whole genome shotgun (WGS) entry which is preliminary data.</text>
</comment>
<dbReference type="AlphaFoldDB" id="A0A8J5G9N6"/>
<gene>
    <name evidence="3" type="ORF">ZIOFF_038264</name>
</gene>
<name>A0A8J5G9N6_ZINOF</name>
<keyword evidence="2" id="KW-0472">Membrane</keyword>
<dbReference type="Pfam" id="PF04749">
    <property type="entry name" value="PLAC8"/>
    <property type="match status" value="1"/>
</dbReference>